<dbReference type="PANTHER" id="PTHR30050">
    <property type="entry name" value="CHROMOSOMAL REPLICATION INITIATOR PROTEIN DNAA"/>
    <property type="match status" value="1"/>
</dbReference>
<dbReference type="CDD" id="cd00009">
    <property type="entry name" value="AAA"/>
    <property type="match status" value="1"/>
</dbReference>
<dbReference type="Pfam" id="PF01695">
    <property type="entry name" value="IstB_IS21"/>
    <property type="match status" value="1"/>
</dbReference>
<proteinExistence type="inferred from homology"/>
<dbReference type="PRINTS" id="PR00051">
    <property type="entry name" value="DNAA"/>
</dbReference>
<dbReference type="InterPro" id="IPR047661">
    <property type="entry name" value="IstB"/>
</dbReference>
<dbReference type="InterPro" id="IPR027417">
    <property type="entry name" value="P-loop_NTPase"/>
</dbReference>
<dbReference type="RefSeq" id="WP_249334867.1">
    <property type="nucleotide sequence ID" value="NZ_JACRSY010000113.1"/>
</dbReference>
<keyword evidence="3" id="KW-0547">Nucleotide-binding</keyword>
<dbReference type="PANTHER" id="PTHR30050:SF4">
    <property type="entry name" value="ATP-BINDING PROTEIN RV3427C IN INSERTION SEQUENCE-RELATED"/>
    <property type="match status" value="1"/>
</dbReference>
<dbReference type="Gene3D" id="3.40.50.300">
    <property type="entry name" value="P-loop containing nucleotide triphosphate hydrolases"/>
    <property type="match status" value="1"/>
</dbReference>
<dbReference type="InterPro" id="IPR020591">
    <property type="entry name" value="Chromosome_initiator_DnaA-like"/>
</dbReference>
<feature type="non-terminal residue" evidence="3">
    <location>
        <position position="1"/>
    </location>
</feature>
<dbReference type="InterPro" id="IPR002611">
    <property type="entry name" value="IstB_ATP-bd"/>
</dbReference>
<organism evidence="3 4">
    <name type="scientific">Zhenhengia yiwuensis</name>
    <dbReference type="NCBI Taxonomy" id="2763666"/>
    <lineage>
        <taxon>Bacteria</taxon>
        <taxon>Bacillati</taxon>
        <taxon>Bacillota</taxon>
        <taxon>Clostridia</taxon>
        <taxon>Lachnospirales</taxon>
        <taxon>Lachnospiraceae</taxon>
        <taxon>Zhenhengia</taxon>
    </lineage>
</organism>
<comment type="similarity">
    <text evidence="1">Belongs to the IS21/IS1162 putative ATP-binding protein family.</text>
</comment>
<feature type="domain" description="AAA+ ATPase" evidence="2">
    <location>
        <begin position="15"/>
        <end position="148"/>
    </location>
</feature>
<dbReference type="GO" id="GO:0005524">
    <property type="term" value="F:ATP binding"/>
    <property type="evidence" value="ECO:0007669"/>
    <property type="project" value="UniProtKB-KW"/>
</dbReference>
<accession>A0A926EKA9</accession>
<name>A0A926EKA9_9FIRM</name>
<dbReference type="InterPro" id="IPR003593">
    <property type="entry name" value="AAA+_ATPase"/>
</dbReference>
<dbReference type="SUPFAM" id="SSF52540">
    <property type="entry name" value="P-loop containing nucleoside triphosphate hydrolases"/>
    <property type="match status" value="1"/>
</dbReference>
<dbReference type="GO" id="GO:0006260">
    <property type="term" value="P:DNA replication"/>
    <property type="evidence" value="ECO:0007669"/>
    <property type="project" value="TreeGrafter"/>
</dbReference>
<protein>
    <submittedName>
        <fullName evidence="3">ATP-binding protein</fullName>
    </submittedName>
</protein>
<comment type="caution">
    <text evidence="3">The sequence shown here is derived from an EMBL/GenBank/DDBJ whole genome shotgun (WGS) entry which is preliminary data.</text>
</comment>
<sequence length="162" mass="18552">TQKLKSLETLDFMYHTQNVILIGPPGVGKSHIATALGINACKEGFKVLFINAAELMDKLIKALDEGNIEREFKKLYKIDLLIIDELGYINMDKEKESLFFQLIRQRYEKKSLVITTNLPFKRWNEVFTSQVAATAILDRLLHHSHVISITGDSYRVKDKNKG</sequence>
<evidence type="ECO:0000313" key="4">
    <source>
        <dbReference type="Proteomes" id="UP000655830"/>
    </source>
</evidence>
<dbReference type="NCBIfam" id="NF038214">
    <property type="entry name" value="IS21_help_AAA"/>
    <property type="match status" value="1"/>
</dbReference>
<keyword evidence="3" id="KW-0067">ATP-binding</keyword>
<dbReference type="SMART" id="SM00382">
    <property type="entry name" value="AAA"/>
    <property type="match status" value="1"/>
</dbReference>
<keyword evidence="4" id="KW-1185">Reference proteome</keyword>
<evidence type="ECO:0000313" key="3">
    <source>
        <dbReference type="EMBL" id="MBC8581803.1"/>
    </source>
</evidence>
<dbReference type="Proteomes" id="UP000655830">
    <property type="component" value="Unassembled WGS sequence"/>
</dbReference>
<dbReference type="EMBL" id="JACRSY010000113">
    <property type="protein sequence ID" value="MBC8581803.1"/>
    <property type="molecule type" value="Genomic_DNA"/>
</dbReference>
<gene>
    <name evidence="3" type="ORF">H8718_20255</name>
</gene>
<evidence type="ECO:0000259" key="2">
    <source>
        <dbReference type="SMART" id="SM00382"/>
    </source>
</evidence>
<dbReference type="AlphaFoldDB" id="A0A926EKA9"/>
<reference evidence="3" key="1">
    <citation type="submission" date="2020-08" db="EMBL/GenBank/DDBJ databases">
        <title>Genome public.</title>
        <authorList>
            <person name="Liu C."/>
            <person name="Sun Q."/>
        </authorList>
    </citation>
    <scope>NUCLEOTIDE SEQUENCE</scope>
    <source>
        <strain evidence="3">NSJ-12</strain>
    </source>
</reference>
<evidence type="ECO:0000256" key="1">
    <source>
        <dbReference type="ARBA" id="ARBA00008059"/>
    </source>
</evidence>